<dbReference type="EMBL" id="CAWUFR010000785">
    <property type="protein sequence ID" value="CAK6981182.1"/>
    <property type="molecule type" value="Genomic_DNA"/>
</dbReference>
<gene>
    <name evidence="4" type="ORF">FSCOSCO3_A026245</name>
</gene>
<dbReference type="InterPro" id="IPR001304">
    <property type="entry name" value="C-type_lectin-like"/>
</dbReference>
<reference evidence="4 5" key="1">
    <citation type="submission" date="2024-01" db="EMBL/GenBank/DDBJ databases">
        <authorList>
            <person name="Alioto T."/>
            <person name="Alioto T."/>
            <person name="Gomez Garrido J."/>
        </authorList>
    </citation>
    <scope>NUCLEOTIDE SEQUENCE [LARGE SCALE GENOMIC DNA]</scope>
</reference>
<feature type="domain" description="C-type lectin" evidence="3">
    <location>
        <begin position="80"/>
        <end position="194"/>
    </location>
</feature>
<dbReference type="CDD" id="cd00037">
    <property type="entry name" value="CLECT"/>
    <property type="match status" value="1"/>
</dbReference>
<evidence type="ECO:0000313" key="4">
    <source>
        <dbReference type="EMBL" id="CAK6981182.1"/>
    </source>
</evidence>
<dbReference type="Proteomes" id="UP001314229">
    <property type="component" value="Unassembled WGS sequence"/>
</dbReference>
<feature type="chain" id="PRO_5043909247" evidence="2">
    <location>
        <begin position="18"/>
        <end position="201"/>
    </location>
</feature>
<dbReference type="InterPro" id="IPR016186">
    <property type="entry name" value="C-type_lectin-like/link_sf"/>
</dbReference>
<protein>
    <submittedName>
        <fullName evidence="4">Galactose-specific lectin nattectin-like</fullName>
    </submittedName>
</protein>
<dbReference type="Pfam" id="PF00059">
    <property type="entry name" value="Lectin_C"/>
    <property type="match status" value="1"/>
</dbReference>
<evidence type="ECO:0000259" key="3">
    <source>
        <dbReference type="PROSITE" id="PS50041"/>
    </source>
</evidence>
<dbReference type="PROSITE" id="PS00615">
    <property type="entry name" value="C_TYPE_LECTIN_1"/>
    <property type="match status" value="1"/>
</dbReference>
<organism evidence="4 5">
    <name type="scientific">Scomber scombrus</name>
    <name type="common">Atlantic mackerel</name>
    <name type="synonym">Scomber vernalis</name>
    <dbReference type="NCBI Taxonomy" id="13677"/>
    <lineage>
        <taxon>Eukaryota</taxon>
        <taxon>Metazoa</taxon>
        <taxon>Chordata</taxon>
        <taxon>Craniata</taxon>
        <taxon>Vertebrata</taxon>
        <taxon>Euteleostomi</taxon>
        <taxon>Actinopterygii</taxon>
        <taxon>Neopterygii</taxon>
        <taxon>Teleostei</taxon>
        <taxon>Neoteleostei</taxon>
        <taxon>Acanthomorphata</taxon>
        <taxon>Pelagiaria</taxon>
        <taxon>Scombriformes</taxon>
        <taxon>Scombridae</taxon>
        <taxon>Scomber</taxon>
    </lineage>
</organism>
<keyword evidence="2" id="KW-0732">Signal</keyword>
<name>A0AAV1QE34_SCOSC</name>
<dbReference type="InterPro" id="IPR018378">
    <property type="entry name" value="C-type_lectin_CS"/>
</dbReference>
<sequence length="201" mass="22295">MKIVLLLCAAFVLGVATEPIKAKLGVQPNMTQEAMPGPLLTQAVERKTKDEPLPVMEAGTRTLGGMRSSGYGCLPGWESYGSRCFKVFNTPMTWMNAEKYCMYFGAHLASVHNPGEDDLLQGMASQTGYYRVWVGGSDAVETFTWLWTDGSKFDYTKWSGGQPDNQNEDEKCMALTIYGWYDLNCGNNRPFICGTRPDGQL</sequence>
<dbReference type="InterPro" id="IPR050111">
    <property type="entry name" value="C-type_lectin/snaclec_domain"/>
</dbReference>
<dbReference type="AlphaFoldDB" id="A0AAV1QE34"/>
<dbReference type="SUPFAM" id="SSF56436">
    <property type="entry name" value="C-type lectin-like"/>
    <property type="match status" value="1"/>
</dbReference>
<dbReference type="InterPro" id="IPR016187">
    <property type="entry name" value="CTDL_fold"/>
</dbReference>
<evidence type="ECO:0000256" key="2">
    <source>
        <dbReference type="SAM" id="SignalP"/>
    </source>
</evidence>
<evidence type="ECO:0000313" key="5">
    <source>
        <dbReference type="Proteomes" id="UP001314229"/>
    </source>
</evidence>
<dbReference type="SMART" id="SM00034">
    <property type="entry name" value="CLECT"/>
    <property type="match status" value="1"/>
</dbReference>
<dbReference type="Gene3D" id="3.10.100.10">
    <property type="entry name" value="Mannose-Binding Protein A, subunit A"/>
    <property type="match status" value="1"/>
</dbReference>
<accession>A0AAV1QE34</accession>
<evidence type="ECO:0000256" key="1">
    <source>
        <dbReference type="ARBA" id="ARBA00023157"/>
    </source>
</evidence>
<proteinExistence type="predicted"/>
<feature type="signal peptide" evidence="2">
    <location>
        <begin position="1"/>
        <end position="17"/>
    </location>
</feature>
<dbReference type="PANTHER" id="PTHR22803">
    <property type="entry name" value="MANNOSE, PHOSPHOLIPASE, LECTIN RECEPTOR RELATED"/>
    <property type="match status" value="1"/>
</dbReference>
<keyword evidence="1" id="KW-1015">Disulfide bond</keyword>
<dbReference type="PROSITE" id="PS50041">
    <property type="entry name" value="C_TYPE_LECTIN_2"/>
    <property type="match status" value="1"/>
</dbReference>
<keyword evidence="5" id="KW-1185">Reference proteome</keyword>
<comment type="caution">
    <text evidence="4">The sequence shown here is derived from an EMBL/GenBank/DDBJ whole genome shotgun (WGS) entry which is preliminary data.</text>
</comment>